<evidence type="ECO:0000313" key="4">
    <source>
        <dbReference type="Proteomes" id="UP000320239"/>
    </source>
</evidence>
<evidence type="ECO:0000259" key="1">
    <source>
        <dbReference type="PROSITE" id="PS50883"/>
    </source>
</evidence>
<protein>
    <submittedName>
        <fullName evidence="3">Diguanylate cyclase (GGDEF)-like protein</fullName>
    </submittedName>
</protein>
<dbReference type="PANTHER" id="PTHR33121:SF70">
    <property type="entry name" value="SIGNALING PROTEIN YKOW"/>
    <property type="match status" value="1"/>
</dbReference>
<dbReference type="SUPFAM" id="SSF55073">
    <property type="entry name" value="Nucleotide cyclase"/>
    <property type="match status" value="1"/>
</dbReference>
<reference evidence="3 4" key="1">
    <citation type="submission" date="2019-06" db="EMBL/GenBank/DDBJ databases">
        <title>Sequencing the genomes of 1000 actinobacteria strains.</title>
        <authorList>
            <person name="Klenk H.-P."/>
        </authorList>
    </citation>
    <scope>NUCLEOTIDE SEQUENCE [LARGE SCALE GENOMIC DNA]</scope>
    <source>
        <strain evidence="3 4">DSM 43866</strain>
    </source>
</reference>
<feature type="domain" description="GGDEF" evidence="2">
    <location>
        <begin position="362"/>
        <end position="493"/>
    </location>
</feature>
<dbReference type="SMART" id="SM00052">
    <property type="entry name" value="EAL"/>
    <property type="match status" value="1"/>
</dbReference>
<dbReference type="InterPro" id="IPR029787">
    <property type="entry name" value="Nucleotide_cyclase"/>
</dbReference>
<keyword evidence="4" id="KW-1185">Reference proteome</keyword>
<dbReference type="Gene3D" id="3.30.70.270">
    <property type="match status" value="1"/>
</dbReference>
<dbReference type="CDD" id="cd01949">
    <property type="entry name" value="GGDEF"/>
    <property type="match status" value="1"/>
</dbReference>
<dbReference type="InterPro" id="IPR050706">
    <property type="entry name" value="Cyclic-di-GMP_PDE-like"/>
</dbReference>
<organism evidence="3 4">
    <name type="scientific">Actinoplanes teichomyceticus</name>
    <dbReference type="NCBI Taxonomy" id="1867"/>
    <lineage>
        <taxon>Bacteria</taxon>
        <taxon>Bacillati</taxon>
        <taxon>Actinomycetota</taxon>
        <taxon>Actinomycetes</taxon>
        <taxon>Micromonosporales</taxon>
        <taxon>Micromonosporaceae</taxon>
        <taxon>Actinoplanes</taxon>
    </lineage>
</organism>
<dbReference type="Proteomes" id="UP000320239">
    <property type="component" value="Unassembled WGS sequence"/>
</dbReference>
<dbReference type="SMART" id="SM00267">
    <property type="entry name" value="GGDEF"/>
    <property type="match status" value="1"/>
</dbReference>
<dbReference type="InterPro" id="IPR000160">
    <property type="entry name" value="GGDEF_dom"/>
</dbReference>
<dbReference type="Pfam" id="PF00563">
    <property type="entry name" value="EAL"/>
    <property type="match status" value="1"/>
</dbReference>
<dbReference type="PROSITE" id="PS50883">
    <property type="entry name" value="EAL"/>
    <property type="match status" value="1"/>
</dbReference>
<accession>A0A561VKW0</accession>
<proteinExistence type="predicted"/>
<dbReference type="InterPro" id="IPR001633">
    <property type="entry name" value="EAL_dom"/>
</dbReference>
<dbReference type="GO" id="GO:0071111">
    <property type="term" value="F:cyclic-guanylate-specific phosphodiesterase activity"/>
    <property type="evidence" value="ECO:0007669"/>
    <property type="project" value="InterPro"/>
</dbReference>
<evidence type="ECO:0000313" key="3">
    <source>
        <dbReference type="EMBL" id="TWG12265.1"/>
    </source>
</evidence>
<gene>
    <name evidence="3" type="ORF">FHX34_105132</name>
</gene>
<evidence type="ECO:0000259" key="2">
    <source>
        <dbReference type="PROSITE" id="PS50887"/>
    </source>
</evidence>
<dbReference type="Gene3D" id="3.20.20.450">
    <property type="entry name" value="EAL domain"/>
    <property type="match status" value="1"/>
</dbReference>
<name>A0A561VKW0_ACTTI</name>
<comment type="caution">
    <text evidence="3">The sequence shown here is derived from an EMBL/GenBank/DDBJ whole genome shotgun (WGS) entry which is preliminary data.</text>
</comment>
<dbReference type="AlphaFoldDB" id="A0A561VKW0"/>
<dbReference type="OrthoDB" id="3274485at2"/>
<dbReference type="NCBIfam" id="TIGR00254">
    <property type="entry name" value="GGDEF"/>
    <property type="match status" value="1"/>
</dbReference>
<dbReference type="InterPro" id="IPR035919">
    <property type="entry name" value="EAL_sf"/>
</dbReference>
<sequence length="757" mass="78977">MRFPSRPTRAAGLLVAVTGGWMLAALLLGVLGVLAPVPRWALWPASFAASATSAAACLLAAATGRGAGRTFWRWLAGAVALLCLGIAGQAVDTLRHLGQVVAMSPLTGLFYFTAVSVAVLALLRLPGHRRTWRATVAMWLDIAIVAAASGLVLLQFMATLPLPVPDGVVATVLRIIMLGSACAAVVAVVKVGMSGTGPVHGRALWILSPVGLLGPLSLLLAPAFQRYPHLNAAVVVMPPLALALALAAHAQTRANLAGAAGPVLAEQPREAAGQRGISRIPYVAVAVTATMLLGVTVRTGYLPAGLAAGAVCLIVLVLIRQHAALSDNSRLADRLAVQARHDDLTGLPNRRHFTDALHGRRAATTVTVCDLDDFTALNDRLGDDTGDAILRRAAERITLAVGGDALVARLLGDEFGVLLGAEHPLAEGDRLAEALLQAFQAPLPVDGHDLLVTVTVGSAAGRDEVVPDLLRRAELALQSAQRVGANRHQRHTAGLDASAQHHADLAAALRRGLARGEFRLVYQPIVELPLGGMHAVEALVRWHPDGGAPVSPAEFIPVAEQTGMIVDLGAWILDTACADAAAWQRRHGTAAPRISVNVSARQLLDPELPGLVGSVLRRHGLEPGRVTLEITETAVFAGGPALHTVRALRALGVGIALDDFGTGHSSLTLLRTCPVTTLKVDKSFIDELNGSPEQEAIAVSLSGIAATLGLRAVAEGVETRDQADRLHVLGYRFAQGYHFARPLPAGDIDAALLSAVS</sequence>
<dbReference type="PROSITE" id="PS50887">
    <property type="entry name" value="GGDEF"/>
    <property type="match status" value="1"/>
</dbReference>
<feature type="domain" description="EAL" evidence="1">
    <location>
        <begin position="502"/>
        <end position="756"/>
    </location>
</feature>
<dbReference type="Pfam" id="PF00990">
    <property type="entry name" value="GGDEF"/>
    <property type="match status" value="1"/>
</dbReference>
<dbReference type="EMBL" id="VIWY01000005">
    <property type="protein sequence ID" value="TWG12265.1"/>
    <property type="molecule type" value="Genomic_DNA"/>
</dbReference>
<dbReference type="PANTHER" id="PTHR33121">
    <property type="entry name" value="CYCLIC DI-GMP PHOSPHODIESTERASE PDEF"/>
    <property type="match status" value="1"/>
</dbReference>
<dbReference type="InterPro" id="IPR043128">
    <property type="entry name" value="Rev_trsase/Diguanyl_cyclase"/>
</dbReference>
<dbReference type="SUPFAM" id="SSF141868">
    <property type="entry name" value="EAL domain-like"/>
    <property type="match status" value="1"/>
</dbReference>
<dbReference type="CDD" id="cd01948">
    <property type="entry name" value="EAL"/>
    <property type="match status" value="1"/>
</dbReference>